<keyword evidence="2" id="KW-0539">Nucleus</keyword>
<dbReference type="PANTHER" id="PTHR10629">
    <property type="entry name" value="CYTOSINE-SPECIFIC METHYLTRANSFERASE"/>
    <property type="match status" value="1"/>
</dbReference>
<organism evidence="3 4">
    <name type="scientific">Lepeophtheirus salmonis</name>
    <name type="common">Salmon louse</name>
    <name type="synonym">Caligus salmonis</name>
    <dbReference type="NCBI Taxonomy" id="72036"/>
    <lineage>
        <taxon>Eukaryota</taxon>
        <taxon>Metazoa</taxon>
        <taxon>Ecdysozoa</taxon>
        <taxon>Arthropoda</taxon>
        <taxon>Crustacea</taxon>
        <taxon>Multicrustacea</taxon>
        <taxon>Hexanauplia</taxon>
        <taxon>Copepoda</taxon>
        <taxon>Siphonostomatoida</taxon>
        <taxon>Caligidae</taxon>
        <taxon>Lepeophtheirus</taxon>
    </lineage>
</organism>
<dbReference type="Gene3D" id="1.10.10.2230">
    <property type="match status" value="1"/>
</dbReference>
<dbReference type="Proteomes" id="UP000675881">
    <property type="component" value="Chromosome 5"/>
</dbReference>
<comment type="subcellular location">
    <subcellularLocation>
        <location evidence="1">Nucleus</location>
    </subcellularLocation>
</comment>
<dbReference type="GO" id="GO:0032259">
    <property type="term" value="P:methylation"/>
    <property type="evidence" value="ECO:0007669"/>
    <property type="project" value="UniProtKB-KW"/>
</dbReference>
<dbReference type="GO" id="GO:0003886">
    <property type="term" value="F:DNA (cytosine-5-)-methyltransferase activity"/>
    <property type="evidence" value="ECO:0007669"/>
    <property type="project" value="UniProtKB-EC"/>
</dbReference>
<evidence type="ECO:0000256" key="1">
    <source>
        <dbReference type="ARBA" id="ARBA00004123"/>
    </source>
</evidence>
<dbReference type="InterPro" id="IPR022702">
    <property type="entry name" value="Cytosine_MeTrfase1_RFD"/>
</dbReference>
<evidence type="ECO:0000313" key="3">
    <source>
        <dbReference type="EMBL" id="CAF2953689.1"/>
    </source>
</evidence>
<dbReference type="OrthoDB" id="6332066at2759"/>
<evidence type="ECO:0000256" key="2">
    <source>
        <dbReference type="ARBA" id="ARBA00023242"/>
    </source>
</evidence>
<keyword evidence="4" id="KW-1185">Reference proteome</keyword>
<dbReference type="Pfam" id="PF01426">
    <property type="entry name" value="BAH"/>
    <property type="match status" value="1"/>
</dbReference>
<dbReference type="PROSITE" id="PS51038">
    <property type="entry name" value="BAH"/>
    <property type="match status" value="1"/>
</dbReference>
<dbReference type="EMBL" id="HG994584">
    <property type="protein sequence ID" value="CAF2953689.1"/>
    <property type="molecule type" value="Genomic_DNA"/>
</dbReference>
<keyword evidence="3" id="KW-0808">Transferase</keyword>
<dbReference type="PANTHER" id="PTHR10629:SF52">
    <property type="entry name" value="DNA (CYTOSINE-5)-METHYLTRANSFERASE 1"/>
    <property type="match status" value="1"/>
</dbReference>
<gene>
    <name evidence="3" type="ORF">LSAA_10626</name>
</gene>
<evidence type="ECO:0000313" key="4">
    <source>
        <dbReference type="Proteomes" id="UP000675881"/>
    </source>
</evidence>
<dbReference type="InterPro" id="IPR050390">
    <property type="entry name" value="C5-Methyltransferase"/>
</dbReference>
<dbReference type="GO" id="GO:0003677">
    <property type="term" value="F:DNA binding"/>
    <property type="evidence" value="ECO:0007669"/>
    <property type="project" value="TreeGrafter"/>
</dbReference>
<dbReference type="Gene3D" id="2.30.30.490">
    <property type="match status" value="1"/>
</dbReference>
<dbReference type="GO" id="GO:0005634">
    <property type="term" value="C:nucleus"/>
    <property type="evidence" value="ECO:0007669"/>
    <property type="project" value="UniProtKB-SubCell"/>
</dbReference>
<dbReference type="Pfam" id="PF12047">
    <property type="entry name" value="DNMT1-RFD"/>
    <property type="match status" value="1"/>
</dbReference>
<reference evidence="3" key="1">
    <citation type="submission" date="2021-02" db="EMBL/GenBank/DDBJ databases">
        <authorList>
            <person name="Bekaert M."/>
        </authorList>
    </citation>
    <scope>NUCLEOTIDE SEQUENCE</scope>
    <source>
        <strain evidence="3">IoA-00</strain>
    </source>
</reference>
<keyword evidence="3" id="KW-0489">Methyltransferase</keyword>
<dbReference type="InterPro" id="IPR043151">
    <property type="entry name" value="BAH_sf"/>
</dbReference>
<dbReference type="SMART" id="SM00439">
    <property type="entry name" value="BAH"/>
    <property type="match status" value="1"/>
</dbReference>
<dbReference type="AlphaFoldDB" id="A0A7R8CWM9"/>
<accession>A0A7R8CWM9</accession>
<sequence length="555" mass="63809">MTFSDPKRIRIEEDARCTKCNQWIDRALRYSGHPEDSQKEETAIENSSIRVDLGDDHLPQFRITSFSFYDRENHLVSLDSGIIEKNEELYMSGYLKIITCDDPSEKEGIPVYDIGPIRQWWNGGFDGGSKNIIGVSSELAEFYLLNSSNEYIPLWNEVQEKSYLAKVVIEFLEHARDNGLDITYEDLANEICDAEPEHGGIVLTPDALVKHSTFVVNQVISYDNALREDEEDASLYTMMASNCIMDLISFSGVKKFKSQTSDNVKNAVCPVVDCPSCKRFKSKKKLDNSVNSSSDFLCSDEHVQISLSSPMTEYNPYGMQLYGCASIDEEIYMRSEYAMIRPTDHSIPLCVAFLVSFYKDEDDYPMAHIVWFSNAEDSIIGKKTHQEKEIFLLNECEDIPISAIVRKANVIRYEPKGNCFFYRFMYNGKYCRFETCKNGVDVLCSNGQCEMCKITEEAEEPPSMIGSNKIKFEGVIYHVDDAVFLSPDAFNFKYSYNGEVERKMRRLNEGIGSEKDIDEDKYPEKYRKYKATKNSGPKNSKSILYWYHQKYYQVI</sequence>
<dbReference type="EC" id="2.1.1.37" evidence="3"/>
<dbReference type="InterPro" id="IPR001025">
    <property type="entry name" value="BAH_dom"/>
</dbReference>
<protein>
    <submittedName>
        <fullName evidence="3">DNMT1</fullName>
        <ecNumber evidence="3">2.1.1.37</ecNumber>
    </submittedName>
</protein>
<dbReference type="GO" id="GO:0003682">
    <property type="term" value="F:chromatin binding"/>
    <property type="evidence" value="ECO:0007669"/>
    <property type="project" value="InterPro"/>
</dbReference>
<proteinExistence type="predicted"/>
<dbReference type="GO" id="GO:0044027">
    <property type="term" value="P:negative regulation of gene expression via chromosomal CpG island methylation"/>
    <property type="evidence" value="ECO:0007669"/>
    <property type="project" value="TreeGrafter"/>
</dbReference>
<name>A0A7R8CWM9_LEPSM</name>